<dbReference type="GO" id="GO:0008810">
    <property type="term" value="F:cellulase activity"/>
    <property type="evidence" value="ECO:0007669"/>
    <property type="project" value="UniProtKB-EC"/>
</dbReference>
<evidence type="ECO:0000256" key="6">
    <source>
        <dbReference type="ARBA" id="ARBA00023277"/>
    </source>
</evidence>
<keyword evidence="4" id="KW-0378">Hydrolase</keyword>
<keyword evidence="6" id="KW-0119">Carbohydrate metabolism</keyword>
<dbReference type="GO" id="GO:0030245">
    <property type="term" value="P:cellulose catabolic process"/>
    <property type="evidence" value="ECO:0007669"/>
    <property type="project" value="UniProtKB-KW"/>
</dbReference>
<dbReference type="EMBL" id="JASAOG010000242">
    <property type="protein sequence ID" value="KAK0042376.1"/>
    <property type="molecule type" value="Genomic_DNA"/>
</dbReference>
<reference evidence="11" key="2">
    <citation type="submission" date="2023-04" db="EMBL/GenBank/DDBJ databases">
        <authorList>
            <person name="Bu L."/>
            <person name="Lu L."/>
            <person name="Laidemitt M.R."/>
            <person name="Zhang S.M."/>
            <person name="Mutuku M."/>
            <person name="Mkoji G."/>
            <person name="Steinauer M."/>
            <person name="Loker E.S."/>
        </authorList>
    </citation>
    <scope>NUCLEOTIDE SEQUENCE</scope>
    <source>
        <strain evidence="11">KasaAsao</strain>
        <tissue evidence="11">Whole Snail</tissue>
    </source>
</reference>
<evidence type="ECO:0000256" key="3">
    <source>
        <dbReference type="ARBA" id="ARBA00012601"/>
    </source>
</evidence>
<evidence type="ECO:0000256" key="4">
    <source>
        <dbReference type="ARBA" id="ARBA00022801"/>
    </source>
</evidence>
<feature type="compositionally biased region" description="Low complexity" evidence="9">
    <location>
        <begin position="18"/>
        <end position="49"/>
    </location>
</feature>
<comment type="catalytic activity">
    <reaction evidence="1">
        <text>Endohydrolysis of (1-&gt;4)-beta-D-glucosidic linkages in cellulose, lichenin and cereal beta-D-glucans.</text>
        <dbReference type="EC" id="3.2.1.4"/>
    </reaction>
</comment>
<feature type="region of interest" description="Disordered" evidence="9">
    <location>
        <begin position="1"/>
        <end position="55"/>
    </location>
</feature>
<comment type="caution">
    <text evidence="11">The sequence shown here is derived from an EMBL/GenBank/DDBJ whole genome shotgun (WGS) entry which is preliminary data.</text>
</comment>
<dbReference type="Proteomes" id="UP001233172">
    <property type="component" value="Unassembled WGS sequence"/>
</dbReference>
<evidence type="ECO:0000256" key="2">
    <source>
        <dbReference type="ARBA" id="ARBA00007072"/>
    </source>
</evidence>
<accession>A0AAD8ATY3</accession>
<name>A0AAD8ATY3_BIOPF</name>
<dbReference type="InterPro" id="IPR001701">
    <property type="entry name" value="Glyco_hydro_9"/>
</dbReference>
<evidence type="ECO:0000256" key="9">
    <source>
        <dbReference type="SAM" id="MobiDB-lite"/>
    </source>
</evidence>
<dbReference type="PANTHER" id="PTHR22298">
    <property type="entry name" value="ENDO-1,4-BETA-GLUCANASE"/>
    <property type="match status" value="1"/>
</dbReference>
<dbReference type="Gene3D" id="1.50.10.10">
    <property type="match status" value="1"/>
</dbReference>
<evidence type="ECO:0000313" key="11">
    <source>
        <dbReference type="EMBL" id="KAK0042376.1"/>
    </source>
</evidence>
<evidence type="ECO:0000256" key="1">
    <source>
        <dbReference type="ARBA" id="ARBA00000966"/>
    </source>
</evidence>
<dbReference type="AlphaFoldDB" id="A0AAD8ATY3"/>
<dbReference type="EC" id="3.2.1.4" evidence="3"/>
<feature type="domain" description="Glycoside hydrolase family 9" evidence="10">
    <location>
        <begin position="192"/>
        <end position="242"/>
    </location>
</feature>
<dbReference type="InterPro" id="IPR012341">
    <property type="entry name" value="6hp_glycosidase-like_sf"/>
</dbReference>
<comment type="similarity">
    <text evidence="2">Belongs to the glycosyl hydrolase 9 (cellulase E) family.</text>
</comment>
<organism evidence="11 12">
    <name type="scientific">Biomphalaria pfeifferi</name>
    <name type="common">Bloodfluke planorb</name>
    <name type="synonym">Freshwater snail</name>
    <dbReference type="NCBI Taxonomy" id="112525"/>
    <lineage>
        <taxon>Eukaryota</taxon>
        <taxon>Metazoa</taxon>
        <taxon>Spiralia</taxon>
        <taxon>Lophotrochozoa</taxon>
        <taxon>Mollusca</taxon>
        <taxon>Gastropoda</taxon>
        <taxon>Heterobranchia</taxon>
        <taxon>Euthyneura</taxon>
        <taxon>Panpulmonata</taxon>
        <taxon>Hygrophila</taxon>
        <taxon>Lymnaeoidea</taxon>
        <taxon>Planorbidae</taxon>
        <taxon>Biomphalaria</taxon>
    </lineage>
</organism>
<keyword evidence="5" id="KW-0136">Cellulose degradation</keyword>
<dbReference type="SUPFAM" id="SSF48208">
    <property type="entry name" value="Six-hairpin glycosidases"/>
    <property type="match status" value="1"/>
</dbReference>
<evidence type="ECO:0000256" key="7">
    <source>
        <dbReference type="ARBA" id="ARBA00023295"/>
    </source>
</evidence>
<protein>
    <recommendedName>
        <fullName evidence="3">cellulase</fullName>
        <ecNumber evidence="3">3.2.1.4</ecNumber>
    </recommendedName>
</protein>
<evidence type="ECO:0000259" key="10">
    <source>
        <dbReference type="Pfam" id="PF00759"/>
    </source>
</evidence>
<sequence length="273" mass="29396">VPVITGTIRAGDVTGAPNTASSTTQHSTSSNNMTPTTHTASTARTTQTAHVTIKPPTHSKNSAVVSCIMFSSLGVVYNANGYPATMTLIRELSEGFTGELVFYPGEDLLGWVVNITFSSPVTGVEAGLGQFYKKSTDGRLFTMVSMPYQGVFISHFLGNGKAPTATAVLYNMGKDTWKVNPAVTTDTSKYNYNDLLYKSILFYEAQRSGKLPANNRISYRSDSALNDTGDNHEDLTGGCHDALKSLWLRSEHPEQQNNAKCLYVSGGSDTIIG</sequence>
<evidence type="ECO:0000256" key="8">
    <source>
        <dbReference type="ARBA" id="ARBA00023326"/>
    </source>
</evidence>
<proteinExistence type="inferred from homology"/>
<dbReference type="InterPro" id="IPR008928">
    <property type="entry name" value="6-hairpin_glycosidase_sf"/>
</dbReference>
<evidence type="ECO:0000256" key="5">
    <source>
        <dbReference type="ARBA" id="ARBA00023001"/>
    </source>
</evidence>
<evidence type="ECO:0000313" key="12">
    <source>
        <dbReference type="Proteomes" id="UP001233172"/>
    </source>
</evidence>
<keyword evidence="7" id="KW-0326">Glycosidase</keyword>
<keyword evidence="8" id="KW-0624">Polysaccharide degradation</keyword>
<keyword evidence="12" id="KW-1185">Reference proteome</keyword>
<feature type="non-terminal residue" evidence="11">
    <location>
        <position position="273"/>
    </location>
</feature>
<dbReference type="Pfam" id="PF00759">
    <property type="entry name" value="Glyco_hydro_9"/>
    <property type="match status" value="1"/>
</dbReference>
<gene>
    <name evidence="11" type="ORF">Bpfe_028180</name>
</gene>
<reference evidence="11" key="1">
    <citation type="journal article" date="2023" name="PLoS Negl. Trop. Dis.">
        <title>A genome sequence for Biomphalaria pfeifferi, the major vector snail for the human-infecting parasite Schistosoma mansoni.</title>
        <authorList>
            <person name="Bu L."/>
            <person name="Lu L."/>
            <person name="Laidemitt M.R."/>
            <person name="Zhang S.M."/>
            <person name="Mutuku M."/>
            <person name="Mkoji G."/>
            <person name="Steinauer M."/>
            <person name="Loker E.S."/>
        </authorList>
    </citation>
    <scope>NUCLEOTIDE SEQUENCE</scope>
    <source>
        <strain evidence="11">KasaAsao</strain>
    </source>
</reference>